<keyword evidence="2" id="KW-0963">Cytoplasm</keyword>
<evidence type="ECO:0000259" key="11">
    <source>
        <dbReference type="PROSITE" id="PS51270"/>
    </source>
</evidence>
<sequence length="455" mass="52316">MNFATSCVELLHDDSPNVPCCEHGPGLLFRRLGISGKNDGRPFYACSACRRRKDCPFFLWKEQASRCGNSEWDVVKRRVLPDSTHCQLHDRYLELLKLKPRERYFCCRTLLSKKDLKKHHSEHSFTNPVSDDDLRRPSRLLRADLNNATKAQYFFSNSTARFVVDMLTRLGFDRVICVGTPTLHELFRNENPELKSLLLDIEQAYEQFYSPEEFCWFNMFNNFHFRGEQSETVVRDRLLTGHRCAVVVDPPFGGLVDAVARTLEHLAEQAATLDCELKVFWFFPYFNEKRIITALPRLRMCDYAVDYENHADFTSDGGKRAKGSPVRIFTDVPLGQIPLPEGDGYTFCAACDRWVARHNEHCTVCNDCPSKDGGPYRHCERCGVCVKRANEHCSVCDRCLPPGHDCQSRGVTCFACKQSGHKSTECTQRTAAERKHLKRNFSGNVSQCKKKKKRR</sequence>
<dbReference type="InterPro" id="IPR041370">
    <property type="entry name" value="Mlase_EEF1AKMT1/ZCCHC4"/>
</dbReference>
<evidence type="ECO:0000256" key="3">
    <source>
        <dbReference type="ARBA" id="ARBA00022603"/>
    </source>
</evidence>
<evidence type="ECO:0000259" key="12">
    <source>
        <dbReference type="PROSITE" id="PS51999"/>
    </source>
</evidence>
<proteinExistence type="predicted"/>
<reference evidence="13" key="1">
    <citation type="journal article" date="2016" name="Ticks Tick Borne Dis.">
        <title>De novo assembly and annotation of the salivary gland transcriptome of Rhipicephalus appendiculatus male and female ticks during blood feeding.</title>
        <authorList>
            <person name="de Castro M.H."/>
            <person name="de Klerk D."/>
            <person name="Pienaar R."/>
            <person name="Latif A.A."/>
            <person name="Rees D.J."/>
            <person name="Mans B.J."/>
        </authorList>
    </citation>
    <scope>NUCLEOTIDE SEQUENCE</scope>
    <source>
        <tissue evidence="13">Salivary glands</tissue>
    </source>
</reference>
<evidence type="ECO:0000256" key="6">
    <source>
        <dbReference type="ARBA" id="ARBA00022723"/>
    </source>
</evidence>
<evidence type="ECO:0000256" key="9">
    <source>
        <dbReference type="PROSITE-ProRule" id="PRU00047"/>
    </source>
</evidence>
<keyword evidence="3" id="KW-0489">Methyltransferase</keyword>
<evidence type="ECO:0000256" key="8">
    <source>
        <dbReference type="ARBA" id="ARBA00022833"/>
    </source>
</evidence>
<feature type="domain" description="CCHC-type" evidence="10">
    <location>
        <begin position="413"/>
        <end position="428"/>
    </location>
</feature>
<dbReference type="PROSITE" id="PS51999">
    <property type="entry name" value="ZF_GRF"/>
    <property type="match status" value="1"/>
</dbReference>
<dbReference type="PANTHER" id="PTHR13493">
    <property type="entry name" value="ZINC FINGER CCHC DOMAIN-CONTAINING"/>
    <property type="match status" value="1"/>
</dbReference>
<feature type="domain" description="CTCHY-type" evidence="11">
    <location>
        <begin position="343"/>
        <end position="407"/>
    </location>
</feature>
<dbReference type="Pfam" id="PF10237">
    <property type="entry name" value="N6-adenineMlase"/>
    <property type="match status" value="1"/>
</dbReference>
<dbReference type="SMART" id="SM00343">
    <property type="entry name" value="ZnF_C2HC"/>
    <property type="match status" value="1"/>
</dbReference>
<evidence type="ECO:0000256" key="7">
    <source>
        <dbReference type="ARBA" id="ARBA00022771"/>
    </source>
</evidence>
<dbReference type="PROSITE" id="PS51270">
    <property type="entry name" value="ZF_CTCHY"/>
    <property type="match status" value="1"/>
</dbReference>
<name>A0A131Z0X2_RHIAP</name>
<keyword evidence="8" id="KW-0862">Zinc</keyword>
<evidence type="ECO:0000256" key="2">
    <source>
        <dbReference type="ARBA" id="ARBA00022490"/>
    </source>
</evidence>
<dbReference type="InterPro" id="IPR010666">
    <property type="entry name" value="Znf_GRF"/>
</dbReference>
<keyword evidence="7 9" id="KW-0863">Zinc-finger</keyword>
<evidence type="ECO:0000256" key="5">
    <source>
        <dbReference type="ARBA" id="ARBA00022691"/>
    </source>
</evidence>
<dbReference type="Pfam" id="PF06839">
    <property type="entry name" value="Zn_ribbon_GRF"/>
    <property type="match status" value="1"/>
</dbReference>
<evidence type="ECO:0000259" key="10">
    <source>
        <dbReference type="PROSITE" id="PS50158"/>
    </source>
</evidence>
<keyword evidence="5" id="KW-0949">S-adenosyl-L-methionine</keyword>
<dbReference type="InterPro" id="IPR017921">
    <property type="entry name" value="Znf_CTCHY"/>
</dbReference>
<dbReference type="GO" id="GO:0008988">
    <property type="term" value="F:rRNA (adenine-N6-)-methyltransferase activity"/>
    <property type="evidence" value="ECO:0007669"/>
    <property type="project" value="InterPro"/>
</dbReference>
<dbReference type="EMBL" id="GEDV01003989">
    <property type="protein sequence ID" value="JAP84568.1"/>
    <property type="molecule type" value="Transcribed_RNA"/>
</dbReference>
<dbReference type="GO" id="GO:0008270">
    <property type="term" value="F:zinc ion binding"/>
    <property type="evidence" value="ECO:0007669"/>
    <property type="project" value="UniProtKB-KW"/>
</dbReference>
<protein>
    <submittedName>
        <fullName evidence="13">SMC protein</fullName>
    </submittedName>
</protein>
<comment type="subcellular location">
    <subcellularLocation>
        <location evidence="1">Cytoplasm</location>
    </subcellularLocation>
</comment>
<dbReference type="GO" id="GO:0005730">
    <property type="term" value="C:nucleolus"/>
    <property type="evidence" value="ECO:0007669"/>
    <property type="project" value="TreeGrafter"/>
</dbReference>
<evidence type="ECO:0000313" key="13">
    <source>
        <dbReference type="EMBL" id="JAP84568.1"/>
    </source>
</evidence>
<evidence type="ECO:0000256" key="4">
    <source>
        <dbReference type="ARBA" id="ARBA00022679"/>
    </source>
</evidence>
<keyword evidence="4" id="KW-0808">Transferase</keyword>
<dbReference type="GO" id="GO:0003676">
    <property type="term" value="F:nucleic acid binding"/>
    <property type="evidence" value="ECO:0007669"/>
    <property type="project" value="InterPro"/>
</dbReference>
<feature type="domain" description="GRF-type" evidence="12">
    <location>
        <begin position="21"/>
        <end position="64"/>
    </location>
</feature>
<dbReference type="AlphaFoldDB" id="A0A131Z0X2"/>
<dbReference type="PROSITE" id="PS50216">
    <property type="entry name" value="DHHC"/>
    <property type="match status" value="1"/>
</dbReference>
<dbReference type="PANTHER" id="PTHR13493:SF3">
    <property type="entry name" value="RRNA N6-ADENOSINE-METHYLTRANSFERASE ZCCHC4"/>
    <property type="match status" value="1"/>
</dbReference>
<dbReference type="PROSITE" id="PS50158">
    <property type="entry name" value="ZF_CCHC"/>
    <property type="match status" value="1"/>
</dbReference>
<organism evidence="13">
    <name type="scientific">Rhipicephalus appendiculatus</name>
    <name type="common">Brown ear tick</name>
    <dbReference type="NCBI Taxonomy" id="34631"/>
    <lineage>
        <taxon>Eukaryota</taxon>
        <taxon>Metazoa</taxon>
        <taxon>Ecdysozoa</taxon>
        <taxon>Arthropoda</taxon>
        <taxon>Chelicerata</taxon>
        <taxon>Arachnida</taxon>
        <taxon>Acari</taxon>
        <taxon>Parasitiformes</taxon>
        <taxon>Ixodida</taxon>
        <taxon>Ixodoidea</taxon>
        <taxon>Ixodidae</taxon>
        <taxon>Rhipicephalinae</taxon>
        <taxon>Rhipicephalus</taxon>
        <taxon>Rhipicephalus</taxon>
    </lineage>
</organism>
<dbReference type="InterPro" id="IPR039846">
    <property type="entry name" value="ZCCHC4"/>
</dbReference>
<evidence type="ECO:0000256" key="1">
    <source>
        <dbReference type="ARBA" id="ARBA00004496"/>
    </source>
</evidence>
<accession>A0A131Z0X2</accession>
<dbReference type="GO" id="GO:0005737">
    <property type="term" value="C:cytoplasm"/>
    <property type="evidence" value="ECO:0007669"/>
    <property type="project" value="UniProtKB-SubCell"/>
</dbReference>
<keyword evidence="6" id="KW-0479">Metal-binding</keyword>
<dbReference type="InterPro" id="IPR001878">
    <property type="entry name" value="Znf_CCHC"/>
</dbReference>